<evidence type="ECO:0000259" key="5">
    <source>
        <dbReference type="PROSITE" id="PS51036"/>
    </source>
</evidence>
<evidence type="ECO:0000313" key="7">
    <source>
        <dbReference type="EMBL" id="VDK37057.1"/>
    </source>
</evidence>
<evidence type="ECO:0000256" key="2">
    <source>
        <dbReference type="ARBA" id="ARBA00022771"/>
    </source>
</evidence>
<evidence type="ECO:0000256" key="3">
    <source>
        <dbReference type="ARBA" id="ARBA00022833"/>
    </source>
</evidence>
<keyword evidence="8" id="KW-1185">Reference proteome</keyword>
<dbReference type="EMBL" id="UYRS01018520">
    <property type="protein sequence ID" value="VDK37057.1"/>
    <property type="molecule type" value="Genomic_DNA"/>
</dbReference>
<dbReference type="InterPro" id="IPR000058">
    <property type="entry name" value="Znf_AN1"/>
</dbReference>
<dbReference type="STRING" id="60517.A0A0R3W8E3"/>
<dbReference type="PROSITE" id="PS51036">
    <property type="entry name" value="ZF_A20"/>
    <property type="match status" value="1"/>
</dbReference>
<proteinExistence type="predicted"/>
<dbReference type="PANTHER" id="PTHR10634">
    <property type="entry name" value="AN1-TYPE ZINC FINGER PROTEIN"/>
    <property type="match status" value="1"/>
</dbReference>
<evidence type="ECO:0000313" key="8">
    <source>
        <dbReference type="Proteomes" id="UP000282613"/>
    </source>
</evidence>
<feature type="domain" description="A20-type" evidence="5">
    <location>
        <begin position="11"/>
        <end position="45"/>
    </location>
</feature>
<dbReference type="PANTHER" id="PTHR10634:SF149">
    <property type="entry name" value="AN1-TYPE DOMAIN-CONTAINING PROTEIN-RELATED"/>
    <property type="match status" value="1"/>
</dbReference>
<dbReference type="Proteomes" id="UP000282613">
    <property type="component" value="Unassembled WGS sequence"/>
</dbReference>
<dbReference type="InterPro" id="IPR035896">
    <property type="entry name" value="AN1-like_Znf"/>
</dbReference>
<dbReference type="InterPro" id="IPR050652">
    <property type="entry name" value="AN1_A20_ZnFinger"/>
</dbReference>
<evidence type="ECO:0000256" key="4">
    <source>
        <dbReference type="PROSITE-ProRule" id="PRU00449"/>
    </source>
</evidence>
<dbReference type="SMART" id="SM00259">
    <property type="entry name" value="ZnF_A20"/>
    <property type="match status" value="1"/>
</dbReference>
<evidence type="ECO:0000259" key="6">
    <source>
        <dbReference type="PROSITE" id="PS51039"/>
    </source>
</evidence>
<dbReference type="SMART" id="SM00154">
    <property type="entry name" value="ZnF_AN1"/>
    <property type="match status" value="1"/>
</dbReference>
<reference evidence="9" key="1">
    <citation type="submission" date="2017-02" db="UniProtKB">
        <authorList>
            <consortium name="WormBaseParasite"/>
        </authorList>
    </citation>
    <scope>IDENTIFICATION</scope>
</reference>
<dbReference type="GO" id="GO:0008270">
    <property type="term" value="F:zinc ion binding"/>
    <property type="evidence" value="ECO:0007669"/>
    <property type="project" value="UniProtKB-KW"/>
</dbReference>
<dbReference type="WBParaSite" id="TASK_0000662301-mRNA-1">
    <property type="protein sequence ID" value="TASK_0000662301-mRNA-1"/>
    <property type="gene ID" value="TASK_0000662301"/>
</dbReference>
<dbReference type="PROSITE" id="PS51039">
    <property type="entry name" value="ZF_AN1"/>
    <property type="match status" value="1"/>
</dbReference>
<dbReference type="Gene3D" id="4.10.1110.10">
    <property type="entry name" value="AN1-like Zinc finger"/>
    <property type="match status" value="1"/>
</dbReference>
<keyword evidence="3" id="KW-0862">Zinc</keyword>
<keyword evidence="2 4" id="KW-0863">Zinc-finger</keyword>
<evidence type="ECO:0000313" key="9">
    <source>
        <dbReference type="WBParaSite" id="TASK_0000662301-mRNA-1"/>
    </source>
</evidence>
<organism evidence="9">
    <name type="scientific">Taenia asiatica</name>
    <name type="common">Asian tapeworm</name>
    <dbReference type="NCBI Taxonomy" id="60517"/>
    <lineage>
        <taxon>Eukaryota</taxon>
        <taxon>Metazoa</taxon>
        <taxon>Spiralia</taxon>
        <taxon>Lophotrochozoa</taxon>
        <taxon>Platyhelminthes</taxon>
        <taxon>Cestoda</taxon>
        <taxon>Eucestoda</taxon>
        <taxon>Cyclophyllidea</taxon>
        <taxon>Taeniidae</taxon>
        <taxon>Taenia</taxon>
    </lineage>
</organism>
<dbReference type="SUPFAM" id="SSF57716">
    <property type="entry name" value="Glucocorticoid receptor-like (DNA-binding domain)"/>
    <property type="match status" value="1"/>
</dbReference>
<dbReference type="AlphaFoldDB" id="A0A0R3W8E3"/>
<protein>
    <submittedName>
        <fullName evidence="9">AN1-type domain-containing protein</fullName>
    </submittedName>
</protein>
<keyword evidence="1" id="KW-0479">Metal-binding</keyword>
<feature type="domain" description="AN1-type" evidence="6">
    <location>
        <begin position="66"/>
        <end position="114"/>
    </location>
</feature>
<dbReference type="Pfam" id="PF01754">
    <property type="entry name" value="zf-A20"/>
    <property type="match status" value="1"/>
</dbReference>
<accession>A0A0R3W8E3</accession>
<dbReference type="InterPro" id="IPR002653">
    <property type="entry name" value="Znf_A20"/>
</dbReference>
<gene>
    <name evidence="7" type="ORF">TASK_LOCUS6624</name>
</gene>
<dbReference type="GO" id="GO:0003677">
    <property type="term" value="F:DNA binding"/>
    <property type="evidence" value="ECO:0007669"/>
    <property type="project" value="InterPro"/>
</dbReference>
<name>A0A0R3W8E3_TAEAS</name>
<dbReference type="SUPFAM" id="SSF118310">
    <property type="entry name" value="AN1-like Zinc finger"/>
    <property type="match status" value="1"/>
</dbReference>
<reference evidence="7 8" key="2">
    <citation type="submission" date="2018-11" db="EMBL/GenBank/DDBJ databases">
        <authorList>
            <consortium name="Pathogen Informatics"/>
        </authorList>
    </citation>
    <scope>NUCLEOTIDE SEQUENCE [LARGE SCALE GENOMIC DNA]</scope>
</reference>
<dbReference type="Pfam" id="PF01428">
    <property type="entry name" value="zf-AN1"/>
    <property type="match status" value="1"/>
</dbReference>
<sequence length="133" mass="14856">MTLGETLQKNCHNNLLCKNGCGFYGTIENQGYCSACYKLIVGEEPHISKPNSDKSSGMFFRLSVLAPSVVRCKVCNKRLTLIEQGIVCACGGVFCTTHRFADRHNCTFDYQSDERERLRKANPAVSGEKVRKI</sequence>
<dbReference type="Gene3D" id="1.20.5.4770">
    <property type="match status" value="1"/>
</dbReference>
<evidence type="ECO:0000256" key="1">
    <source>
        <dbReference type="ARBA" id="ARBA00022723"/>
    </source>
</evidence>
<dbReference type="OrthoDB" id="6251385at2759"/>